<dbReference type="EMBL" id="BTGU01000122">
    <property type="protein sequence ID" value="GMN62068.1"/>
    <property type="molecule type" value="Genomic_DNA"/>
</dbReference>
<accession>A0AA88DUZ3</accession>
<gene>
    <name evidence="1" type="ORF">TIFTF001_031146</name>
</gene>
<evidence type="ECO:0000313" key="1">
    <source>
        <dbReference type="EMBL" id="GMN62068.1"/>
    </source>
</evidence>
<proteinExistence type="predicted"/>
<comment type="caution">
    <text evidence="1">The sequence shown here is derived from an EMBL/GenBank/DDBJ whole genome shotgun (WGS) entry which is preliminary data.</text>
</comment>
<keyword evidence="2" id="KW-1185">Reference proteome</keyword>
<name>A0AA88DUZ3_FICCA</name>
<dbReference type="Proteomes" id="UP001187192">
    <property type="component" value="Unassembled WGS sequence"/>
</dbReference>
<protein>
    <submittedName>
        <fullName evidence="1">Uncharacterized protein</fullName>
    </submittedName>
</protein>
<evidence type="ECO:0000313" key="2">
    <source>
        <dbReference type="Proteomes" id="UP001187192"/>
    </source>
</evidence>
<dbReference type="AlphaFoldDB" id="A0AA88DUZ3"/>
<reference evidence="1" key="1">
    <citation type="submission" date="2023-07" db="EMBL/GenBank/DDBJ databases">
        <title>draft genome sequence of fig (Ficus carica).</title>
        <authorList>
            <person name="Takahashi T."/>
            <person name="Nishimura K."/>
        </authorList>
    </citation>
    <scope>NUCLEOTIDE SEQUENCE</scope>
</reference>
<organism evidence="1 2">
    <name type="scientific">Ficus carica</name>
    <name type="common">Common fig</name>
    <dbReference type="NCBI Taxonomy" id="3494"/>
    <lineage>
        <taxon>Eukaryota</taxon>
        <taxon>Viridiplantae</taxon>
        <taxon>Streptophyta</taxon>
        <taxon>Embryophyta</taxon>
        <taxon>Tracheophyta</taxon>
        <taxon>Spermatophyta</taxon>
        <taxon>Magnoliopsida</taxon>
        <taxon>eudicotyledons</taxon>
        <taxon>Gunneridae</taxon>
        <taxon>Pentapetalae</taxon>
        <taxon>rosids</taxon>
        <taxon>fabids</taxon>
        <taxon>Rosales</taxon>
        <taxon>Moraceae</taxon>
        <taxon>Ficeae</taxon>
        <taxon>Ficus</taxon>
    </lineage>
</organism>
<sequence length="186" mass="20076">MRGPYFLAKFLREWRGSDPESWCRFPMNGSFHGPEGNFGFDFLANFCIFGMIFVTKNKISGLGGIGSGQGPRGRGPSSVAAPGGGVGELRSKCLGSGRGGGVKLDRSFVGSGGGRAWDLAAGSDLGDGAEEVGDRECKVSDIQKIERLRWIRLRRLAGSELISTPVIHQEEAEISRHPRGLRHQRS</sequence>